<accession>A0A6G0W6P0</accession>
<keyword evidence="7" id="KW-1185">Reference proteome</keyword>
<feature type="domain" description="THAP-type" evidence="5">
    <location>
        <begin position="7"/>
        <end position="77"/>
    </location>
</feature>
<keyword evidence="3" id="KW-0862">Zinc</keyword>
<evidence type="ECO:0000259" key="5">
    <source>
        <dbReference type="Pfam" id="PF05485"/>
    </source>
</evidence>
<name>A0A6G0W6P0_APHCR</name>
<dbReference type="SUPFAM" id="SSF57716">
    <property type="entry name" value="Glucocorticoid receptor-like (DNA-binding domain)"/>
    <property type="match status" value="1"/>
</dbReference>
<evidence type="ECO:0000256" key="4">
    <source>
        <dbReference type="ARBA" id="ARBA00023125"/>
    </source>
</evidence>
<dbReference type="Pfam" id="PF05485">
    <property type="entry name" value="THAP"/>
    <property type="match status" value="1"/>
</dbReference>
<dbReference type="GO" id="GO:0008270">
    <property type="term" value="F:zinc ion binding"/>
    <property type="evidence" value="ECO:0007669"/>
    <property type="project" value="UniProtKB-KW"/>
</dbReference>
<keyword evidence="1" id="KW-0479">Metal-binding</keyword>
<comment type="caution">
    <text evidence="6">The sequence shown here is derived from an EMBL/GenBank/DDBJ whole genome shotgun (WGS) entry which is preliminary data.</text>
</comment>
<dbReference type="InterPro" id="IPR006612">
    <property type="entry name" value="THAP_Znf"/>
</dbReference>
<sequence>MNFDGECSFFGVPKDLLNYWTNIIEQVNGCISKIKFVCEKHFLPKDIIQTYAEDNKFVDVKFPKPVRLKLVKDAVPKMSDDDQTELAKKRIVVTYDQQVRCYLFDRKFSEEELSLPKMKTYSSLEIENVIKLFNTKKICAGGPNALYYPGTFAHHI</sequence>
<reference evidence="6 7" key="1">
    <citation type="submission" date="2019-08" db="EMBL/GenBank/DDBJ databases">
        <title>Whole genome of Aphis craccivora.</title>
        <authorList>
            <person name="Voronova N.V."/>
            <person name="Shulinski R.S."/>
            <person name="Bandarenka Y.V."/>
            <person name="Zhorov D.G."/>
            <person name="Warner D."/>
        </authorList>
    </citation>
    <scope>NUCLEOTIDE SEQUENCE [LARGE SCALE GENOMIC DNA]</scope>
    <source>
        <strain evidence="6">180601</strain>
        <tissue evidence="6">Whole Body</tissue>
    </source>
</reference>
<evidence type="ECO:0000256" key="2">
    <source>
        <dbReference type="ARBA" id="ARBA00022771"/>
    </source>
</evidence>
<dbReference type="GO" id="GO:0003677">
    <property type="term" value="F:DNA binding"/>
    <property type="evidence" value="ECO:0007669"/>
    <property type="project" value="UniProtKB-KW"/>
</dbReference>
<evidence type="ECO:0000313" key="7">
    <source>
        <dbReference type="Proteomes" id="UP000478052"/>
    </source>
</evidence>
<organism evidence="6 7">
    <name type="scientific">Aphis craccivora</name>
    <name type="common">Cowpea aphid</name>
    <dbReference type="NCBI Taxonomy" id="307492"/>
    <lineage>
        <taxon>Eukaryota</taxon>
        <taxon>Metazoa</taxon>
        <taxon>Ecdysozoa</taxon>
        <taxon>Arthropoda</taxon>
        <taxon>Hexapoda</taxon>
        <taxon>Insecta</taxon>
        <taxon>Pterygota</taxon>
        <taxon>Neoptera</taxon>
        <taxon>Paraneoptera</taxon>
        <taxon>Hemiptera</taxon>
        <taxon>Sternorrhyncha</taxon>
        <taxon>Aphidomorpha</taxon>
        <taxon>Aphidoidea</taxon>
        <taxon>Aphididae</taxon>
        <taxon>Aphidini</taxon>
        <taxon>Aphis</taxon>
        <taxon>Aphis</taxon>
    </lineage>
</organism>
<evidence type="ECO:0000256" key="1">
    <source>
        <dbReference type="ARBA" id="ARBA00022723"/>
    </source>
</evidence>
<dbReference type="OrthoDB" id="6418547at2759"/>
<evidence type="ECO:0000313" key="6">
    <source>
        <dbReference type="EMBL" id="KAF0722448.1"/>
    </source>
</evidence>
<proteinExistence type="predicted"/>
<gene>
    <name evidence="6" type="ORF">FWK35_00033714</name>
</gene>
<dbReference type="EMBL" id="VUJU01009067">
    <property type="protein sequence ID" value="KAF0722448.1"/>
    <property type="molecule type" value="Genomic_DNA"/>
</dbReference>
<dbReference type="Proteomes" id="UP000478052">
    <property type="component" value="Unassembled WGS sequence"/>
</dbReference>
<dbReference type="AlphaFoldDB" id="A0A6G0W6P0"/>
<keyword evidence="4" id="KW-0238">DNA-binding</keyword>
<protein>
    <recommendedName>
        <fullName evidence="5">THAP-type domain-containing protein</fullName>
    </recommendedName>
</protein>
<keyword evidence="2" id="KW-0863">Zinc-finger</keyword>
<evidence type="ECO:0000256" key="3">
    <source>
        <dbReference type="ARBA" id="ARBA00022833"/>
    </source>
</evidence>